<proteinExistence type="predicted"/>
<evidence type="ECO:0000259" key="6">
    <source>
        <dbReference type="PROSITE" id="PS51186"/>
    </source>
</evidence>
<comment type="caution">
    <text evidence="7">The sequence shown here is derived from an EMBL/GenBank/DDBJ whole genome shotgun (WGS) entry which is preliminary data.</text>
</comment>
<reference evidence="7" key="1">
    <citation type="submission" date="2020-07" db="EMBL/GenBank/DDBJ databases">
        <authorList>
            <person name="Pettersson B.M.F."/>
            <person name="Behra P.R.K."/>
            <person name="Ramesh M."/>
            <person name="Das S."/>
            <person name="Dasgupta S."/>
            <person name="Kirsebom L.A."/>
        </authorList>
    </citation>
    <scope>NUCLEOTIDE SEQUENCE</scope>
    <source>
        <strain evidence="7">DSM 44615</strain>
    </source>
</reference>
<feature type="domain" description="N-acetyltransferase" evidence="6">
    <location>
        <begin position="5"/>
        <end position="161"/>
    </location>
</feature>
<reference evidence="7" key="2">
    <citation type="journal article" date="2022" name="BMC Genomics">
        <title>Comparative genome analysis of mycobacteria focusing on tRNA and non-coding RNA.</title>
        <authorList>
            <person name="Behra P.R.K."/>
            <person name="Pettersson B.M.F."/>
            <person name="Ramesh M."/>
            <person name="Das S."/>
            <person name="Dasgupta S."/>
            <person name="Kirsebom L.A."/>
        </authorList>
    </citation>
    <scope>NUCLEOTIDE SEQUENCE</scope>
    <source>
        <strain evidence="7">DSM 44615</strain>
    </source>
</reference>
<protein>
    <submittedName>
        <fullName evidence="7">GNAT family N-acetyltransferase</fullName>
    </submittedName>
</protein>
<accession>A0A9X3BU57</accession>
<keyword evidence="2" id="KW-1277">Toxin-antitoxin system</keyword>
<name>A0A9X3BU57_9MYCO</name>
<dbReference type="GO" id="GO:0016747">
    <property type="term" value="F:acyltransferase activity, transferring groups other than amino-acyl groups"/>
    <property type="evidence" value="ECO:0007669"/>
    <property type="project" value="InterPro"/>
</dbReference>
<sequence length="273" mass="30026">MTGYSTPRPISEIDDAATFDSGEPTLDDYLRKRALANHVGGASRCFVTCRDGRIVGYYALSTGAVSHADCTGKFRRNMPDPIPVILLSRLAIDRKHQGCGLGENLLRDAIARSVQVAQDIGVRAILVHALHDRARSFYTRYQFELSPTDPLHLMLLIKDAKASVPALQEDWDTARRELTEAMVETGADRDHLESLTNEQFRRLMAIMALTHANELRKLMPDGADDALAAAREATGFTDKALRSVTLPDGSALLIDADCEHADDEIHDALEGDD</sequence>
<dbReference type="PANTHER" id="PTHR36449:SF1">
    <property type="entry name" value="ACETYLTRANSFERASE"/>
    <property type="match status" value="1"/>
</dbReference>
<gene>
    <name evidence="7" type="ORF">H7I41_03975</name>
</gene>
<dbReference type="PROSITE" id="PS51186">
    <property type="entry name" value="GNAT"/>
    <property type="match status" value="1"/>
</dbReference>
<evidence type="ECO:0000313" key="8">
    <source>
        <dbReference type="Proteomes" id="UP001140293"/>
    </source>
</evidence>
<dbReference type="InterPro" id="IPR000182">
    <property type="entry name" value="GNAT_dom"/>
</dbReference>
<evidence type="ECO:0000256" key="5">
    <source>
        <dbReference type="ARBA" id="ARBA00049880"/>
    </source>
</evidence>
<organism evidence="7 8">
    <name type="scientific">[Mycobacterium] manitobense</name>
    <dbReference type="NCBI Taxonomy" id="190147"/>
    <lineage>
        <taxon>Bacteria</taxon>
        <taxon>Bacillati</taxon>
        <taxon>Actinomycetota</taxon>
        <taxon>Actinomycetes</taxon>
        <taxon>Mycobacteriales</taxon>
        <taxon>Mycobacteriaceae</taxon>
        <taxon>Mycolicibacterium</taxon>
    </lineage>
</organism>
<dbReference type="AlphaFoldDB" id="A0A9X3BU57"/>
<evidence type="ECO:0000256" key="4">
    <source>
        <dbReference type="ARBA" id="ARBA00023315"/>
    </source>
</evidence>
<evidence type="ECO:0000313" key="7">
    <source>
        <dbReference type="EMBL" id="MCV7169081.1"/>
    </source>
</evidence>
<evidence type="ECO:0000256" key="2">
    <source>
        <dbReference type="ARBA" id="ARBA00022649"/>
    </source>
</evidence>
<keyword evidence="1" id="KW-0678">Repressor</keyword>
<dbReference type="PANTHER" id="PTHR36449">
    <property type="entry name" value="ACETYLTRANSFERASE-RELATED"/>
    <property type="match status" value="1"/>
</dbReference>
<keyword evidence="8" id="KW-1185">Reference proteome</keyword>
<dbReference type="Pfam" id="PF13508">
    <property type="entry name" value="Acetyltransf_7"/>
    <property type="match status" value="1"/>
</dbReference>
<dbReference type="SUPFAM" id="SSF55729">
    <property type="entry name" value="Acyl-CoA N-acyltransferases (Nat)"/>
    <property type="match status" value="1"/>
</dbReference>
<keyword evidence="4" id="KW-0012">Acyltransferase</keyword>
<comment type="catalytic activity">
    <reaction evidence="5">
        <text>glycyl-tRNA(Gly) + acetyl-CoA = N-acetylglycyl-tRNA(Gly) + CoA + H(+)</text>
        <dbReference type="Rhea" id="RHEA:81867"/>
        <dbReference type="Rhea" id="RHEA-COMP:9683"/>
        <dbReference type="Rhea" id="RHEA-COMP:19766"/>
        <dbReference type="ChEBI" id="CHEBI:15378"/>
        <dbReference type="ChEBI" id="CHEBI:57287"/>
        <dbReference type="ChEBI" id="CHEBI:57288"/>
        <dbReference type="ChEBI" id="CHEBI:78522"/>
        <dbReference type="ChEBI" id="CHEBI:232036"/>
    </reaction>
</comment>
<dbReference type="InterPro" id="IPR016181">
    <property type="entry name" value="Acyl_CoA_acyltransferase"/>
</dbReference>
<evidence type="ECO:0000256" key="1">
    <source>
        <dbReference type="ARBA" id="ARBA00022491"/>
    </source>
</evidence>
<evidence type="ECO:0000256" key="3">
    <source>
        <dbReference type="ARBA" id="ARBA00022679"/>
    </source>
</evidence>
<dbReference type="EMBL" id="JACKSJ010000025">
    <property type="protein sequence ID" value="MCV7169081.1"/>
    <property type="molecule type" value="Genomic_DNA"/>
</dbReference>
<dbReference type="CDD" id="cd04301">
    <property type="entry name" value="NAT_SF"/>
    <property type="match status" value="1"/>
</dbReference>
<dbReference type="Gene3D" id="3.40.630.30">
    <property type="match status" value="1"/>
</dbReference>
<keyword evidence="3" id="KW-0808">Transferase</keyword>
<dbReference type="Proteomes" id="UP001140293">
    <property type="component" value="Unassembled WGS sequence"/>
</dbReference>